<feature type="transmembrane region" description="Helical" evidence="1">
    <location>
        <begin position="6"/>
        <end position="31"/>
    </location>
</feature>
<name>A0AA37GGY8_9PEZI</name>
<protein>
    <recommendedName>
        <fullName evidence="4">Integral membrane protein</fullName>
    </recommendedName>
</protein>
<keyword evidence="1" id="KW-0812">Transmembrane</keyword>
<proteinExistence type="predicted"/>
<dbReference type="Proteomes" id="UP001055172">
    <property type="component" value="Unassembled WGS sequence"/>
</dbReference>
<dbReference type="AlphaFoldDB" id="A0AA37GGY8"/>
<accession>A0AA37GGY8</accession>
<gene>
    <name evidence="2" type="ORF">ColLi_03150</name>
</gene>
<reference evidence="2 3" key="1">
    <citation type="submission" date="2021-07" db="EMBL/GenBank/DDBJ databases">
        <title>Genome data of Colletotrichum spaethianum.</title>
        <authorList>
            <person name="Utami Y.D."/>
            <person name="Hiruma K."/>
        </authorList>
    </citation>
    <scope>NUCLEOTIDE SEQUENCE [LARGE SCALE GENOMIC DNA]</scope>
    <source>
        <strain evidence="2 3">MAFF 242679</strain>
    </source>
</reference>
<keyword evidence="3" id="KW-1185">Reference proteome</keyword>
<keyword evidence="1" id="KW-1133">Transmembrane helix</keyword>
<keyword evidence="1" id="KW-0472">Membrane</keyword>
<comment type="caution">
    <text evidence="2">The sequence shown here is derived from an EMBL/GenBank/DDBJ whole genome shotgun (WGS) entry which is preliminary data.</text>
</comment>
<evidence type="ECO:0000313" key="2">
    <source>
        <dbReference type="EMBL" id="GJC80312.1"/>
    </source>
</evidence>
<organism evidence="2 3">
    <name type="scientific">Colletotrichum liriopes</name>
    <dbReference type="NCBI Taxonomy" id="708192"/>
    <lineage>
        <taxon>Eukaryota</taxon>
        <taxon>Fungi</taxon>
        <taxon>Dikarya</taxon>
        <taxon>Ascomycota</taxon>
        <taxon>Pezizomycotina</taxon>
        <taxon>Sordariomycetes</taxon>
        <taxon>Hypocreomycetidae</taxon>
        <taxon>Glomerellales</taxon>
        <taxon>Glomerellaceae</taxon>
        <taxon>Colletotrichum</taxon>
        <taxon>Colletotrichum spaethianum species complex</taxon>
    </lineage>
</organism>
<evidence type="ECO:0008006" key="4">
    <source>
        <dbReference type="Google" id="ProtNLM"/>
    </source>
</evidence>
<dbReference type="EMBL" id="BPPX01000005">
    <property type="protein sequence ID" value="GJC80312.1"/>
    <property type="molecule type" value="Genomic_DNA"/>
</dbReference>
<evidence type="ECO:0000313" key="3">
    <source>
        <dbReference type="Proteomes" id="UP001055172"/>
    </source>
</evidence>
<sequence>MAPTETYGPLIGGVTWFLCFFCGAFLALRVYAKLSRGQKLWWDDYIMIFSWVGLGQFKSKNTIEDFEN</sequence>
<evidence type="ECO:0000256" key="1">
    <source>
        <dbReference type="SAM" id="Phobius"/>
    </source>
</evidence>